<keyword evidence="9" id="KW-0472">Membrane</keyword>
<dbReference type="EC" id="2.7.13.3" evidence="2"/>
<accession>A0ABU5R9Z5</accession>
<dbReference type="InterPro" id="IPR036890">
    <property type="entry name" value="HATPase_C_sf"/>
</dbReference>
<keyword evidence="7" id="KW-0067">ATP-binding</keyword>
<dbReference type="Proteomes" id="UP001304298">
    <property type="component" value="Unassembled WGS sequence"/>
</dbReference>
<dbReference type="PANTHER" id="PTHR24421">
    <property type="entry name" value="NITRATE/NITRITE SENSOR PROTEIN NARX-RELATED"/>
    <property type="match status" value="1"/>
</dbReference>
<evidence type="ECO:0000256" key="4">
    <source>
        <dbReference type="ARBA" id="ARBA00022679"/>
    </source>
</evidence>
<keyword evidence="9" id="KW-0812">Transmembrane</keyword>
<dbReference type="RefSeq" id="WP_323330814.1">
    <property type="nucleotide sequence ID" value="NZ_JAYFSI010000006.1"/>
</dbReference>
<dbReference type="SUPFAM" id="SSF55874">
    <property type="entry name" value="ATPase domain of HSP90 chaperone/DNA topoisomerase II/histidine kinase"/>
    <property type="match status" value="1"/>
</dbReference>
<dbReference type="InterPro" id="IPR011712">
    <property type="entry name" value="Sig_transdc_His_kin_sub3_dim/P"/>
</dbReference>
<evidence type="ECO:0000256" key="9">
    <source>
        <dbReference type="SAM" id="Phobius"/>
    </source>
</evidence>
<evidence type="ECO:0000256" key="1">
    <source>
        <dbReference type="ARBA" id="ARBA00000085"/>
    </source>
</evidence>
<feature type="transmembrane region" description="Helical" evidence="9">
    <location>
        <begin position="66"/>
        <end position="93"/>
    </location>
</feature>
<feature type="transmembrane region" description="Helical" evidence="9">
    <location>
        <begin position="143"/>
        <end position="163"/>
    </location>
</feature>
<evidence type="ECO:0000313" key="12">
    <source>
        <dbReference type="Proteomes" id="UP001304298"/>
    </source>
</evidence>
<dbReference type="GO" id="GO:0016301">
    <property type="term" value="F:kinase activity"/>
    <property type="evidence" value="ECO:0007669"/>
    <property type="project" value="UniProtKB-KW"/>
</dbReference>
<proteinExistence type="predicted"/>
<dbReference type="PANTHER" id="PTHR24421:SF10">
    <property type="entry name" value="NITRATE_NITRITE SENSOR PROTEIN NARQ"/>
    <property type="match status" value="1"/>
</dbReference>
<keyword evidence="6 11" id="KW-0418">Kinase</keyword>
<evidence type="ECO:0000256" key="8">
    <source>
        <dbReference type="ARBA" id="ARBA00023012"/>
    </source>
</evidence>
<evidence type="ECO:0000256" key="6">
    <source>
        <dbReference type="ARBA" id="ARBA00022777"/>
    </source>
</evidence>
<protein>
    <recommendedName>
        <fullName evidence="2">histidine kinase</fullName>
        <ecNumber evidence="2">2.7.13.3</ecNumber>
    </recommendedName>
</protein>
<dbReference type="InterPro" id="IPR050482">
    <property type="entry name" value="Sensor_HK_TwoCompSys"/>
</dbReference>
<evidence type="ECO:0000256" key="3">
    <source>
        <dbReference type="ARBA" id="ARBA00022553"/>
    </source>
</evidence>
<evidence type="ECO:0000256" key="2">
    <source>
        <dbReference type="ARBA" id="ARBA00012438"/>
    </source>
</evidence>
<organism evidence="11 12">
    <name type="scientific">Amycolatopsis heterodermiae</name>
    <dbReference type="NCBI Taxonomy" id="3110235"/>
    <lineage>
        <taxon>Bacteria</taxon>
        <taxon>Bacillati</taxon>
        <taxon>Actinomycetota</taxon>
        <taxon>Actinomycetes</taxon>
        <taxon>Pseudonocardiales</taxon>
        <taxon>Pseudonocardiaceae</taxon>
        <taxon>Amycolatopsis</taxon>
    </lineage>
</organism>
<dbReference type="EMBL" id="JAYFSI010000006">
    <property type="protein sequence ID" value="MEA5363058.1"/>
    <property type="molecule type" value="Genomic_DNA"/>
</dbReference>
<dbReference type="CDD" id="cd16917">
    <property type="entry name" value="HATPase_UhpB-NarQ-NarX-like"/>
    <property type="match status" value="1"/>
</dbReference>
<comment type="catalytic activity">
    <reaction evidence="1">
        <text>ATP + protein L-histidine = ADP + protein N-phospho-L-histidine.</text>
        <dbReference type="EC" id="2.7.13.3"/>
    </reaction>
</comment>
<evidence type="ECO:0000259" key="10">
    <source>
        <dbReference type="Pfam" id="PF07730"/>
    </source>
</evidence>
<evidence type="ECO:0000313" key="11">
    <source>
        <dbReference type="EMBL" id="MEA5363058.1"/>
    </source>
</evidence>
<keyword evidence="4" id="KW-0808">Transferase</keyword>
<dbReference type="Gene3D" id="1.20.5.1930">
    <property type="match status" value="1"/>
</dbReference>
<dbReference type="PROSITE" id="PS51257">
    <property type="entry name" value="PROKAR_LIPOPROTEIN"/>
    <property type="match status" value="1"/>
</dbReference>
<keyword evidence="12" id="KW-1185">Reference proteome</keyword>
<dbReference type="Pfam" id="PF07730">
    <property type="entry name" value="HisKA_3"/>
    <property type="match status" value="1"/>
</dbReference>
<reference evidence="11 12" key="1">
    <citation type="submission" date="2023-12" db="EMBL/GenBank/DDBJ databases">
        <title>Amycolatopsis sp. V23-08.</title>
        <authorList>
            <person name="Somphong A."/>
        </authorList>
    </citation>
    <scope>NUCLEOTIDE SEQUENCE [LARGE SCALE GENOMIC DNA]</scope>
    <source>
        <strain evidence="11 12">V23-08</strain>
    </source>
</reference>
<sequence>MERSGLRVVCTVFAVFACVLVSTGNLVGDASVAGTEDLQPSALMVLSWPVALAAAVLLVWRHRWPVVVTGVALLAPLLMRGDSLAALIALAALTAHHAGWRRWTGTALVLVATGFAVWRDAGRVTDLSLAEAWLSTETTTSKLTGVIITALVFTAVPFTVGVVRYSVLETRRRDVEERALRDQVARREEQTRIAREMHDVLGHRLSLLSLQAGALEVTAATTPDAAEAAKTVRTTARQSLDDLRQVIGVLRDNGFTDRGPAGPGGPAEPPQPTLTDVPELIAGARRAGLAANVTILLDQATTAPAPLGTAAYRILQEALTNVLRHSPGAPAEVTVRGGPGAGLGIEVVNPLPPQPVPSPGSGTGLTGVNERVSLLGGTLTAGPGADGFFALRAWLPWVAPTP</sequence>
<keyword evidence="8" id="KW-0902">Two-component regulatory system</keyword>
<feature type="transmembrane region" description="Helical" evidence="9">
    <location>
        <begin position="40"/>
        <end position="60"/>
    </location>
</feature>
<evidence type="ECO:0000256" key="7">
    <source>
        <dbReference type="ARBA" id="ARBA00022840"/>
    </source>
</evidence>
<keyword evidence="9" id="KW-1133">Transmembrane helix</keyword>
<gene>
    <name evidence="11" type="ORF">VA596_26240</name>
</gene>
<name>A0ABU5R9Z5_9PSEU</name>
<comment type="caution">
    <text evidence="11">The sequence shown here is derived from an EMBL/GenBank/DDBJ whole genome shotgun (WGS) entry which is preliminary data.</text>
</comment>
<dbReference type="Gene3D" id="3.30.565.10">
    <property type="entry name" value="Histidine kinase-like ATPase, C-terminal domain"/>
    <property type="match status" value="1"/>
</dbReference>
<keyword evidence="3" id="KW-0597">Phosphoprotein</keyword>
<keyword evidence="5" id="KW-0547">Nucleotide-binding</keyword>
<feature type="domain" description="Signal transduction histidine kinase subgroup 3 dimerisation and phosphoacceptor" evidence="10">
    <location>
        <begin position="189"/>
        <end position="252"/>
    </location>
</feature>
<feature type="transmembrane region" description="Helical" evidence="9">
    <location>
        <begin position="6"/>
        <end position="28"/>
    </location>
</feature>
<evidence type="ECO:0000256" key="5">
    <source>
        <dbReference type="ARBA" id="ARBA00022741"/>
    </source>
</evidence>